<evidence type="ECO:0000313" key="3">
    <source>
        <dbReference type="Proteomes" id="UP000636793"/>
    </source>
</evidence>
<organism evidence="2 3">
    <name type="scientific">Flexivirga endophytica</name>
    <dbReference type="NCBI Taxonomy" id="1849103"/>
    <lineage>
        <taxon>Bacteria</taxon>
        <taxon>Bacillati</taxon>
        <taxon>Actinomycetota</taxon>
        <taxon>Actinomycetes</taxon>
        <taxon>Micrococcales</taxon>
        <taxon>Dermacoccaceae</taxon>
        <taxon>Flexivirga</taxon>
    </lineage>
</organism>
<evidence type="ECO:0000259" key="1">
    <source>
        <dbReference type="Pfam" id="PF14280"/>
    </source>
</evidence>
<dbReference type="InterPro" id="IPR025375">
    <property type="entry name" value="DUF4365"/>
</dbReference>
<proteinExistence type="predicted"/>
<dbReference type="Pfam" id="PF14280">
    <property type="entry name" value="DUF4365"/>
    <property type="match status" value="1"/>
</dbReference>
<comment type="caution">
    <text evidence="2">The sequence shown here is derived from an EMBL/GenBank/DDBJ whole genome shotgun (WGS) entry which is preliminary data.</text>
</comment>
<name>A0A916T649_9MICO</name>
<dbReference type="RefSeq" id="WP_188837130.1">
    <property type="nucleotide sequence ID" value="NZ_BMHI01000003.1"/>
</dbReference>
<dbReference type="Proteomes" id="UP000636793">
    <property type="component" value="Unassembled WGS sequence"/>
</dbReference>
<evidence type="ECO:0000313" key="2">
    <source>
        <dbReference type="EMBL" id="GGB31666.1"/>
    </source>
</evidence>
<gene>
    <name evidence="2" type="ORF">GCM10011492_22890</name>
</gene>
<protein>
    <recommendedName>
        <fullName evidence="1">DUF4365 domain-containing protein</fullName>
    </recommendedName>
</protein>
<feature type="domain" description="DUF4365" evidence="1">
    <location>
        <begin position="15"/>
        <end position="149"/>
    </location>
</feature>
<dbReference type="EMBL" id="BMHI01000003">
    <property type="protein sequence ID" value="GGB31666.1"/>
    <property type="molecule type" value="Genomic_DNA"/>
</dbReference>
<accession>A0A916T649</accession>
<reference evidence="2" key="2">
    <citation type="submission" date="2020-09" db="EMBL/GenBank/DDBJ databases">
        <authorList>
            <person name="Sun Q."/>
            <person name="Zhou Y."/>
        </authorList>
    </citation>
    <scope>NUCLEOTIDE SEQUENCE</scope>
    <source>
        <strain evidence="2">CGMCC 1.15085</strain>
    </source>
</reference>
<reference evidence="2" key="1">
    <citation type="journal article" date="2014" name="Int. J. Syst. Evol. Microbiol.">
        <title>Complete genome sequence of Corynebacterium casei LMG S-19264T (=DSM 44701T), isolated from a smear-ripened cheese.</title>
        <authorList>
            <consortium name="US DOE Joint Genome Institute (JGI-PGF)"/>
            <person name="Walter F."/>
            <person name="Albersmeier A."/>
            <person name="Kalinowski J."/>
            <person name="Ruckert C."/>
        </authorList>
    </citation>
    <scope>NUCLEOTIDE SEQUENCE</scope>
    <source>
        <strain evidence="2">CGMCC 1.15085</strain>
    </source>
</reference>
<keyword evidence="3" id="KW-1185">Reference proteome</keyword>
<sequence length="163" mass="18049">MLAWESLPLSDRKGRLGVTYVRTVLAQAALPNEETTGGEDHMAVDLNVQFPAATVRVQIKCGIRKPNKSGSISVPIKPTWRDRWCASKVPVYLVYVRLEKGEPPDWLEHPALATTVHARAHWIRVNGMSAASVSVPLSNRLSLDTFATWNQQVEECFGEVVSA</sequence>
<dbReference type="AlphaFoldDB" id="A0A916T649"/>